<dbReference type="HOGENOM" id="CLU_053953_3_0_1"/>
<keyword evidence="3" id="KW-1185">Reference proteome</keyword>
<reference evidence="2 3" key="1">
    <citation type="journal article" date="2007" name="Proc. Natl. Acad. Sci. U.S.A.">
        <title>The tiny eukaryote Ostreococcus provides genomic insights into the paradox of plankton speciation.</title>
        <authorList>
            <person name="Palenik B."/>
            <person name="Grimwood J."/>
            <person name="Aerts A."/>
            <person name="Rouze P."/>
            <person name="Salamov A."/>
            <person name="Putnam N."/>
            <person name="Dupont C."/>
            <person name="Jorgensen R."/>
            <person name="Derelle E."/>
            <person name="Rombauts S."/>
            <person name="Zhou K."/>
            <person name="Otillar R."/>
            <person name="Merchant S.S."/>
            <person name="Podell S."/>
            <person name="Gaasterland T."/>
            <person name="Napoli C."/>
            <person name="Gendler K."/>
            <person name="Manuell A."/>
            <person name="Tai V."/>
            <person name="Vallon O."/>
            <person name="Piganeau G."/>
            <person name="Jancek S."/>
            <person name="Heijde M."/>
            <person name="Jabbari K."/>
            <person name="Bowler C."/>
            <person name="Lohr M."/>
            <person name="Robbens S."/>
            <person name="Werner G."/>
            <person name="Dubchak I."/>
            <person name="Pazour G.J."/>
            <person name="Ren Q."/>
            <person name="Paulsen I."/>
            <person name="Delwiche C."/>
            <person name="Schmutz J."/>
            <person name="Rokhsar D."/>
            <person name="Van de Peer Y."/>
            <person name="Moreau H."/>
            <person name="Grigoriev I.V."/>
        </authorList>
    </citation>
    <scope>NUCLEOTIDE SEQUENCE [LARGE SCALE GENOMIC DNA]</scope>
    <source>
        <strain evidence="2 3">CCE9901</strain>
    </source>
</reference>
<keyword evidence="1" id="KW-0812">Transmembrane</keyword>
<dbReference type="Gramene" id="ABP00544">
    <property type="protein sequence ID" value="ABP00544"/>
    <property type="gene ID" value="OSTLU_18697"/>
</dbReference>
<dbReference type="GO" id="GO:0005524">
    <property type="term" value="F:ATP binding"/>
    <property type="evidence" value="ECO:0007669"/>
    <property type="project" value="InterPro"/>
</dbReference>
<sequence>MQRRNVFPNELKRLLKCAPEQIARPSDANDFNLIVTVTLSTSLLATVVGATLPGDWGAFGAYLIGGISLAVLAVGSTAPGLLRVATDRLARVNPEYRRRIARHEAGHFLVGYALGVPVGSYDLGIDQSHVNFMESKLERKIFQGAKLSESEMLPLAVVSMSGVAAEAMEFDEVMGQSADLYDLQRILNRVDPKLSDASQQELTRWAVFQAASILKTNKSAWDTLTEKMLDGASVVECLKTIESTAP</sequence>
<feature type="transmembrane region" description="Helical" evidence="1">
    <location>
        <begin position="31"/>
        <end position="53"/>
    </location>
</feature>
<organism evidence="2 3">
    <name type="scientific">Ostreococcus lucimarinus (strain CCE9901)</name>
    <dbReference type="NCBI Taxonomy" id="436017"/>
    <lineage>
        <taxon>Eukaryota</taxon>
        <taxon>Viridiplantae</taxon>
        <taxon>Chlorophyta</taxon>
        <taxon>Mamiellophyceae</taxon>
        <taxon>Mamiellales</taxon>
        <taxon>Bathycoccaceae</taxon>
        <taxon>Ostreococcus</taxon>
    </lineage>
</organism>
<feature type="transmembrane region" description="Helical" evidence="1">
    <location>
        <begin position="59"/>
        <end position="82"/>
    </location>
</feature>
<keyword evidence="1" id="KW-1133">Transmembrane helix</keyword>
<dbReference type="RefSeq" id="XP_001422227.1">
    <property type="nucleotide sequence ID" value="XM_001422190.1"/>
</dbReference>
<dbReference type="GO" id="GO:0006508">
    <property type="term" value="P:proteolysis"/>
    <property type="evidence" value="ECO:0007669"/>
    <property type="project" value="InterPro"/>
</dbReference>
<protein>
    <recommendedName>
        <fullName evidence="4">ATP-dependent Zn protease</fullName>
    </recommendedName>
</protein>
<keyword evidence="1" id="KW-0472">Membrane</keyword>
<proteinExistence type="predicted"/>
<dbReference type="eggNOG" id="ENOG502QWEW">
    <property type="taxonomic scope" value="Eukaryota"/>
</dbReference>
<dbReference type="SUPFAM" id="SSF140990">
    <property type="entry name" value="FtsH protease domain-like"/>
    <property type="match status" value="1"/>
</dbReference>
<name>A4S9T5_OSTLU</name>
<dbReference type="OrthoDB" id="66620at2759"/>
<evidence type="ECO:0000313" key="3">
    <source>
        <dbReference type="Proteomes" id="UP000001568"/>
    </source>
</evidence>
<dbReference type="STRING" id="436017.A4S9T5"/>
<dbReference type="AlphaFoldDB" id="A4S9T5"/>
<dbReference type="Proteomes" id="UP000001568">
    <property type="component" value="Chromosome 17"/>
</dbReference>
<accession>A4S9T5</accession>
<dbReference type="PANTHER" id="PTHR33471">
    <property type="entry name" value="ATP-DEPENDENT ZINC METALLOPROTEASE-RELATED"/>
    <property type="match status" value="1"/>
</dbReference>
<dbReference type="OMA" id="CTVWMAG"/>
<dbReference type="EMBL" id="CP000597">
    <property type="protein sequence ID" value="ABP00544.1"/>
    <property type="molecule type" value="Genomic_DNA"/>
</dbReference>
<evidence type="ECO:0000256" key="1">
    <source>
        <dbReference type="SAM" id="Phobius"/>
    </source>
</evidence>
<dbReference type="InterPro" id="IPR037219">
    <property type="entry name" value="Peptidase_M41-like"/>
</dbReference>
<dbReference type="GO" id="GO:0004176">
    <property type="term" value="F:ATP-dependent peptidase activity"/>
    <property type="evidence" value="ECO:0007669"/>
    <property type="project" value="InterPro"/>
</dbReference>
<dbReference type="GO" id="GO:0004222">
    <property type="term" value="F:metalloendopeptidase activity"/>
    <property type="evidence" value="ECO:0007669"/>
    <property type="project" value="InterPro"/>
</dbReference>
<dbReference type="Gene3D" id="1.20.58.760">
    <property type="entry name" value="Peptidase M41"/>
    <property type="match status" value="1"/>
</dbReference>
<evidence type="ECO:0008006" key="4">
    <source>
        <dbReference type="Google" id="ProtNLM"/>
    </source>
</evidence>
<dbReference type="GeneID" id="5006181"/>
<evidence type="ECO:0000313" key="2">
    <source>
        <dbReference type="EMBL" id="ABP00544.1"/>
    </source>
</evidence>
<dbReference type="KEGG" id="olu:OSTLU_18697"/>
<gene>
    <name evidence="2" type="ORF">OSTLU_18697</name>
</gene>
<dbReference type="PANTHER" id="PTHR33471:SF7">
    <property type="entry name" value="ATP-DEPENDENT ZINC METALLOPROTEASE-RELATED"/>
    <property type="match status" value="1"/>
</dbReference>